<dbReference type="Proteomes" id="UP001154329">
    <property type="component" value="Chromosome 2"/>
</dbReference>
<accession>A0A9P0NJZ5</accession>
<evidence type="ECO:0000256" key="1">
    <source>
        <dbReference type="SAM" id="Coils"/>
    </source>
</evidence>
<reference evidence="3" key="2">
    <citation type="submission" date="2022-10" db="EMBL/GenBank/DDBJ databases">
        <authorList>
            <consortium name="ENA_rothamsted_submissions"/>
            <consortium name="culmorum"/>
            <person name="King R."/>
        </authorList>
    </citation>
    <scope>NUCLEOTIDE SEQUENCE</scope>
</reference>
<protein>
    <submittedName>
        <fullName evidence="3">Uncharacterized protein</fullName>
    </submittedName>
</protein>
<evidence type="ECO:0000313" key="3">
    <source>
        <dbReference type="EMBL" id="CAH1726475.1"/>
    </source>
</evidence>
<feature type="coiled-coil region" evidence="1">
    <location>
        <begin position="53"/>
        <end position="160"/>
    </location>
</feature>
<organism evidence="3 4">
    <name type="scientific">Aphis gossypii</name>
    <name type="common">Cotton aphid</name>
    <dbReference type="NCBI Taxonomy" id="80765"/>
    <lineage>
        <taxon>Eukaryota</taxon>
        <taxon>Metazoa</taxon>
        <taxon>Ecdysozoa</taxon>
        <taxon>Arthropoda</taxon>
        <taxon>Hexapoda</taxon>
        <taxon>Insecta</taxon>
        <taxon>Pterygota</taxon>
        <taxon>Neoptera</taxon>
        <taxon>Paraneoptera</taxon>
        <taxon>Hemiptera</taxon>
        <taxon>Sternorrhyncha</taxon>
        <taxon>Aphidomorpha</taxon>
        <taxon>Aphidoidea</taxon>
        <taxon>Aphididae</taxon>
        <taxon>Aphidini</taxon>
        <taxon>Aphis</taxon>
        <taxon>Aphis</taxon>
    </lineage>
</organism>
<dbReference type="AlphaFoldDB" id="A0A9P0NJZ5"/>
<keyword evidence="4" id="KW-1185">Reference proteome</keyword>
<keyword evidence="1" id="KW-0175">Coiled coil</keyword>
<reference evidence="3" key="1">
    <citation type="submission" date="2022-02" db="EMBL/GenBank/DDBJ databases">
        <authorList>
            <person name="King R."/>
        </authorList>
    </citation>
    <scope>NUCLEOTIDE SEQUENCE</scope>
</reference>
<sequence length="239" mass="28976">MGDDLKNKHDSLIHKDQDTSSERLGKIKDQQEADSFMKKKKKLWLQAEKKRKKREEEENKFKLSIQAKQKKKEELKKIMEEKIKMKLKRNQILEEQRKQKIENEKEEIAKAKLIAKKKKLEENEKEAEKLRRLEAIKQEAKRIEEEEEAWRKQINNEFAQKMGYPMNLNIVKKKNEYSLCNNGKKKLTRYTDKLLKEIKQNNEVFDSGNLMKQIIERELNKIEKKKVKYKFFSIKLFIY</sequence>
<gene>
    <name evidence="3" type="ORF">APHIGO_LOCUS7364</name>
</gene>
<dbReference type="EMBL" id="OU899035">
    <property type="protein sequence ID" value="CAH1726475.1"/>
    <property type="molecule type" value="Genomic_DNA"/>
</dbReference>
<evidence type="ECO:0000256" key="2">
    <source>
        <dbReference type="SAM" id="MobiDB-lite"/>
    </source>
</evidence>
<name>A0A9P0NJZ5_APHGO</name>
<proteinExistence type="predicted"/>
<evidence type="ECO:0000313" key="4">
    <source>
        <dbReference type="Proteomes" id="UP001154329"/>
    </source>
</evidence>
<feature type="region of interest" description="Disordered" evidence="2">
    <location>
        <begin position="1"/>
        <end position="33"/>
    </location>
</feature>